<feature type="domain" description="EamA" evidence="3">
    <location>
        <begin position="3"/>
        <end position="53"/>
    </location>
</feature>
<dbReference type="EMBL" id="AASOHJ010000080">
    <property type="protein sequence ID" value="EFE8676491.1"/>
    <property type="molecule type" value="Genomic_DNA"/>
</dbReference>
<comment type="caution">
    <text evidence="4">The sequence shown here is derived from an EMBL/GenBank/DDBJ whole genome shotgun (WGS) entry which is preliminary data.</text>
</comment>
<evidence type="ECO:0000256" key="2">
    <source>
        <dbReference type="SAM" id="Phobius"/>
    </source>
</evidence>
<feature type="non-terminal residue" evidence="4">
    <location>
        <position position="53"/>
    </location>
</feature>
<evidence type="ECO:0000313" key="5">
    <source>
        <dbReference type="EMBL" id="EFG2163876.1"/>
    </source>
</evidence>
<dbReference type="InterPro" id="IPR000620">
    <property type="entry name" value="EamA_dom"/>
</dbReference>
<dbReference type="Proteomes" id="UP000533482">
    <property type="component" value="Unassembled WGS sequence"/>
</dbReference>
<evidence type="ECO:0000313" key="9">
    <source>
        <dbReference type="Proteomes" id="UP000533482"/>
    </source>
</evidence>
<feature type="transmembrane region" description="Helical" evidence="2">
    <location>
        <begin position="32"/>
        <end position="52"/>
    </location>
</feature>
<sequence>MIKGMLFAFLAAFSWGAAIVMSKKGVEELDAGGVFFWQICSAVILSWIVLFIK</sequence>
<evidence type="ECO:0000313" key="10">
    <source>
        <dbReference type="Proteomes" id="UP000534332"/>
    </source>
</evidence>
<evidence type="ECO:0000313" key="6">
    <source>
        <dbReference type="EMBL" id="EFH0046304.1"/>
    </source>
</evidence>
<evidence type="ECO:0000256" key="1">
    <source>
        <dbReference type="ARBA" id="ARBA00004127"/>
    </source>
</evidence>
<dbReference type="EMBL" id="AASUOH010000088">
    <property type="protein sequence ID" value="EFH0046304.1"/>
    <property type="molecule type" value="Genomic_DNA"/>
</dbReference>
<reference evidence="7" key="4">
    <citation type="submission" date="2024-02" db="EMBL/GenBank/DDBJ databases">
        <authorList>
            <consortium name="Clinical and Environmental Microbiology Branch: Whole genome sequencing antimicrobial resistance pathogens in the healthcare setting"/>
        </authorList>
    </citation>
    <scope>NUCLEOTIDE SEQUENCE</scope>
    <source>
        <strain evidence="7">2023CK-00345</strain>
    </source>
</reference>
<dbReference type="GO" id="GO:0005886">
    <property type="term" value="C:plasma membrane"/>
    <property type="evidence" value="ECO:0007669"/>
    <property type="project" value="UniProtKB-SubCell"/>
</dbReference>
<reference evidence="4 9" key="2">
    <citation type="submission" date="2019-09" db="EMBL/GenBank/DDBJ databases">
        <authorList>
            <consortium name="NARMS: The National Antimicrobial Resistance Monitoring System"/>
        </authorList>
    </citation>
    <scope>NUCLEOTIDE SEQUENCE [LARGE SCALE GENOMIC DNA]</scope>
    <source>
        <strain evidence="4 9">FSIS11923834</strain>
    </source>
</reference>
<protein>
    <submittedName>
        <fullName evidence="4">EamA family transporter</fullName>
    </submittedName>
</protein>
<name>A0A3L0TD45_ECOLX</name>
<reference evidence="5 10" key="3">
    <citation type="submission" date="2020-02" db="EMBL/GenBank/DDBJ databases">
        <authorList>
            <person name="Ashton P.M."/>
            <person name="Dallman T."/>
            <person name="Nair S."/>
            <person name="De Pinna E."/>
            <person name="Peters T."/>
            <person name="Grant K."/>
        </authorList>
    </citation>
    <scope>NUCLEOTIDE SEQUENCE [LARGE SCALE GENOMIC DNA]</scope>
    <source>
        <strain evidence="5 10">188143</strain>
    </source>
</reference>
<evidence type="ECO:0000313" key="4">
    <source>
        <dbReference type="EMBL" id="EFE8676491.1"/>
    </source>
</evidence>
<evidence type="ECO:0000313" key="7">
    <source>
        <dbReference type="EMBL" id="EMM0028941.1"/>
    </source>
</evidence>
<accession>A0A3L0TD45</accession>
<keyword evidence="2" id="KW-1133">Transmembrane helix</keyword>
<dbReference type="Proteomes" id="UP000528199">
    <property type="component" value="Unassembled WGS sequence"/>
</dbReference>
<dbReference type="AlphaFoldDB" id="A0A3L0TD45"/>
<comment type="subcellular location">
    <subcellularLocation>
        <location evidence="1">Endomembrane system</location>
        <topology evidence="1">Multi-pass membrane protein</topology>
    </subcellularLocation>
</comment>
<evidence type="ECO:0000313" key="8">
    <source>
        <dbReference type="Proteomes" id="UP000528199"/>
    </source>
</evidence>
<proteinExistence type="predicted"/>
<dbReference type="EMBL" id="AASSGK010000082">
    <property type="protein sequence ID" value="EFG2163876.1"/>
    <property type="molecule type" value="Genomic_DNA"/>
</dbReference>
<keyword evidence="2" id="KW-0812">Transmembrane</keyword>
<gene>
    <name evidence="6" type="ORF">BKL28_005234</name>
    <name evidence="5" type="ORF">BRV02_005059</name>
    <name evidence="4" type="ORF">F7N46_26025</name>
    <name evidence="7" type="ORF">P6223_005682</name>
</gene>
<dbReference type="EMBL" id="ABLFQU030000136">
    <property type="protein sequence ID" value="EMM0028941.1"/>
    <property type="molecule type" value="Genomic_DNA"/>
</dbReference>
<organism evidence="4 9">
    <name type="scientific">Escherichia coli</name>
    <dbReference type="NCBI Taxonomy" id="562"/>
    <lineage>
        <taxon>Bacteria</taxon>
        <taxon>Pseudomonadati</taxon>
        <taxon>Pseudomonadota</taxon>
        <taxon>Gammaproteobacteria</taxon>
        <taxon>Enterobacterales</taxon>
        <taxon>Enterobacteriaceae</taxon>
        <taxon>Escherichia</taxon>
    </lineage>
</organism>
<dbReference type="Pfam" id="PF00892">
    <property type="entry name" value="EamA"/>
    <property type="match status" value="1"/>
</dbReference>
<dbReference type="Proteomes" id="UP000534332">
    <property type="component" value="Unassembled WGS sequence"/>
</dbReference>
<reference evidence="6 8" key="1">
    <citation type="submission" date="2018-08" db="EMBL/GenBank/DDBJ databases">
        <authorList>
            <consortium name="PulseNet: The National Subtyping Network for Foodborne Disease Surveillance"/>
            <person name="Tarr C.L."/>
            <person name="Trees E."/>
            <person name="Katz L.S."/>
            <person name="Carleton-Romer H.A."/>
            <person name="Stroika S."/>
            <person name="Kucerova Z."/>
            <person name="Roache K.F."/>
            <person name="Sabol A.L."/>
            <person name="Besser J."/>
            <person name="Gerner-Smidt P."/>
        </authorList>
    </citation>
    <scope>NUCLEOTIDE SEQUENCE [LARGE SCALE GENOMIC DNA]</scope>
    <source>
        <strain evidence="6 8">PNUSAE004760</strain>
    </source>
</reference>
<keyword evidence="2" id="KW-0472">Membrane</keyword>
<evidence type="ECO:0000259" key="3">
    <source>
        <dbReference type="Pfam" id="PF00892"/>
    </source>
</evidence>